<evidence type="ECO:0000256" key="5">
    <source>
        <dbReference type="SAM" id="Phobius"/>
    </source>
</evidence>
<dbReference type="FunFam" id="2.40.30.170:FF:000010">
    <property type="entry name" value="Efflux RND transporter periplasmic adaptor subunit"/>
    <property type="match status" value="1"/>
</dbReference>
<dbReference type="RefSeq" id="WP_012120283.1">
    <property type="nucleotide sequence ID" value="NC_009767.1"/>
</dbReference>
<dbReference type="InterPro" id="IPR058792">
    <property type="entry name" value="Beta-barrel_RND_2"/>
</dbReference>
<gene>
    <name evidence="8" type="ordered locus">Rcas_1765</name>
</gene>
<evidence type="ECO:0000256" key="2">
    <source>
        <dbReference type="ARBA" id="ARBA00009477"/>
    </source>
</evidence>
<feature type="coiled-coil region" evidence="4">
    <location>
        <begin position="271"/>
        <end position="323"/>
    </location>
</feature>
<dbReference type="Pfam" id="PF25881">
    <property type="entry name" value="HH_YBHG"/>
    <property type="match status" value="1"/>
</dbReference>
<reference evidence="8 9" key="1">
    <citation type="submission" date="2007-08" db="EMBL/GenBank/DDBJ databases">
        <title>Complete sequence of Roseiflexus castenholzii DSM 13941.</title>
        <authorList>
            <consortium name="US DOE Joint Genome Institute"/>
            <person name="Copeland A."/>
            <person name="Lucas S."/>
            <person name="Lapidus A."/>
            <person name="Barry K."/>
            <person name="Glavina del Rio T."/>
            <person name="Dalin E."/>
            <person name="Tice H."/>
            <person name="Pitluck S."/>
            <person name="Thompson L.S."/>
            <person name="Brettin T."/>
            <person name="Bruce D."/>
            <person name="Detter J.C."/>
            <person name="Han C."/>
            <person name="Tapia R."/>
            <person name="Schmutz J."/>
            <person name="Larimer F."/>
            <person name="Land M."/>
            <person name="Hauser L."/>
            <person name="Kyrpides N."/>
            <person name="Mikhailova N."/>
            <person name="Bryant D.A."/>
            <person name="Hanada S."/>
            <person name="Tsukatani Y."/>
            <person name="Richardson P."/>
        </authorList>
    </citation>
    <scope>NUCLEOTIDE SEQUENCE [LARGE SCALE GENOMIC DNA]</scope>
    <source>
        <strain evidence="9">DSM 13941 / HLO8</strain>
    </source>
</reference>
<evidence type="ECO:0000256" key="1">
    <source>
        <dbReference type="ARBA" id="ARBA00004196"/>
    </source>
</evidence>
<dbReference type="STRING" id="383372.Rcas_1765"/>
<evidence type="ECO:0000256" key="4">
    <source>
        <dbReference type="SAM" id="Coils"/>
    </source>
</evidence>
<keyword evidence="9" id="KW-1185">Reference proteome</keyword>
<evidence type="ECO:0000259" key="7">
    <source>
        <dbReference type="Pfam" id="PF25954"/>
    </source>
</evidence>
<dbReference type="InterPro" id="IPR059052">
    <property type="entry name" value="HH_YbhG-like"/>
</dbReference>
<keyword evidence="5" id="KW-0472">Membrane</keyword>
<feature type="coiled-coil region" evidence="4">
    <location>
        <begin position="360"/>
        <end position="416"/>
    </location>
</feature>
<protein>
    <submittedName>
        <fullName evidence="8">Secretion protein HlyD family protein</fullName>
    </submittedName>
</protein>
<feature type="coiled-coil region" evidence="4">
    <location>
        <begin position="79"/>
        <end position="228"/>
    </location>
</feature>
<dbReference type="Gene3D" id="1.10.287.470">
    <property type="entry name" value="Helix hairpin bin"/>
    <property type="match status" value="1"/>
</dbReference>
<dbReference type="PANTHER" id="PTHR32347:SF23">
    <property type="entry name" value="BLL5650 PROTEIN"/>
    <property type="match status" value="1"/>
</dbReference>
<dbReference type="AlphaFoldDB" id="A7NK37"/>
<feature type="transmembrane region" description="Helical" evidence="5">
    <location>
        <begin position="7"/>
        <end position="25"/>
    </location>
</feature>
<accession>A7NK37</accession>
<comment type="similarity">
    <text evidence="2">Belongs to the membrane fusion protein (MFP) (TC 8.A.1) family.</text>
</comment>
<dbReference type="EMBL" id="CP000804">
    <property type="protein sequence ID" value="ABU57857.1"/>
    <property type="molecule type" value="Genomic_DNA"/>
</dbReference>
<evidence type="ECO:0000313" key="9">
    <source>
        <dbReference type="Proteomes" id="UP000000263"/>
    </source>
</evidence>
<dbReference type="Pfam" id="PF25954">
    <property type="entry name" value="Beta-barrel_RND_2"/>
    <property type="match status" value="1"/>
</dbReference>
<organism evidence="8 9">
    <name type="scientific">Roseiflexus castenholzii (strain DSM 13941 / HLO8)</name>
    <dbReference type="NCBI Taxonomy" id="383372"/>
    <lineage>
        <taxon>Bacteria</taxon>
        <taxon>Bacillati</taxon>
        <taxon>Chloroflexota</taxon>
        <taxon>Chloroflexia</taxon>
        <taxon>Chloroflexales</taxon>
        <taxon>Roseiflexineae</taxon>
        <taxon>Roseiflexaceae</taxon>
        <taxon>Roseiflexus</taxon>
    </lineage>
</organism>
<dbReference type="eggNOG" id="COG1566">
    <property type="taxonomic scope" value="Bacteria"/>
</dbReference>
<proteinExistence type="inferred from homology"/>
<feature type="domain" description="CusB-like beta-barrel" evidence="7">
    <location>
        <begin position="455"/>
        <end position="538"/>
    </location>
</feature>
<evidence type="ECO:0000256" key="3">
    <source>
        <dbReference type="ARBA" id="ARBA00023054"/>
    </source>
</evidence>
<feature type="domain" description="YbhG-like alpha-helical hairpin" evidence="6">
    <location>
        <begin position="79"/>
        <end position="193"/>
    </location>
</feature>
<evidence type="ECO:0000313" key="8">
    <source>
        <dbReference type="EMBL" id="ABU57857.1"/>
    </source>
</evidence>
<keyword evidence="3 4" id="KW-0175">Coiled coil</keyword>
<sequence length="541" mass="57956">MHPRTRIVVPLLLITGLIGGGYWWFQQSAQARNGALTGSGTIEAEEVLVTAEIAGRAQRLFADEGSEVRVGQELAQIDTALLEAQLDQAKAAVAAAEANLAQIRAGTRSEEIAIAEAQVKQAEAAAAGAARAYEHALAILNNPRELDLQLAQARANRDSALRALEQLRAGTRQEDIDAARAALALAQENLHAARDKLSAAKTLAEAQVEQAAAALTQAQARYAQAKSNWEYVRDTGQDALMPLVLVTTPAGVQRLPNTVSDGAREHYYAQFVQAEAALRQAETALEQALVQAEQARQAEVVGVRQAELQVDSAQAALAKAEAGPTPQDMAAAETALANAQRLFDVVEAMRADPQQLRAAVDAARAQQAIAEAQLAQARARLEMARNGARPEQIQAAEAQLAQARAAQRQIEVMIEKATLRAPRSGIILSRPIHEGEQVTPGMPLMTIGSLDTVRLTVYISEADIGRVRLGQTAEVTVDSFPGRVFRGTVTFIAQNAEFTPRNVQTRDERATTVFAVRIELPNADHALKPGMPADVTLLERG</sequence>
<dbReference type="InterPro" id="IPR050465">
    <property type="entry name" value="UPF0194_transport"/>
</dbReference>
<dbReference type="Proteomes" id="UP000000263">
    <property type="component" value="Chromosome"/>
</dbReference>
<keyword evidence="5" id="KW-1133">Transmembrane helix</keyword>
<dbReference type="KEGG" id="rca:Rcas_1765"/>
<dbReference type="OrthoDB" id="140298at2"/>
<name>A7NK37_ROSCS</name>
<evidence type="ECO:0000259" key="6">
    <source>
        <dbReference type="Pfam" id="PF25881"/>
    </source>
</evidence>
<dbReference type="SUPFAM" id="SSF111369">
    <property type="entry name" value="HlyD-like secretion proteins"/>
    <property type="match status" value="2"/>
</dbReference>
<dbReference type="Gene3D" id="2.40.50.100">
    <property type="match status" value="2"/>
</dbReference>
<dbReference type="HOGENOM" id="CLU_018816_6_3_0"/>
<dbReference type="eggNOG" id="COG0845">
    <property type="taxonomic scope" value="Bacteria"/>
</dbReference>
<dbReference type="PANTHER" id="PTHR32347">
    <property type="entry name" value="EFFLUX SYSTEM COMPONENT YKNX-RELATED"/>
    <property type="match status" value="1"/>
</dbReference>
<comment type="subcellular location">
    <subcellularLocation>
        <location evidence="1">Cell envelope</location>
    </subcellularLocation>
</comment>
<dbReference type="Gene3D" id="2.40.30.170">
    <property type="match status" value="1"/>
</dbReference>
<keyword evidence="5" id="KW-0812">Transmembrane</keyword>
<dbReference type="GO" id="GO:0030313">
    <property type="term" value="C:cell envelope"/>
    <property type="evidence" value="ECO:0007669"/>
    <property type="project" value="UniProtKB-SubCell"/>
</dbReference>